<dbReference type="PANTHER" id="PTHR43464">
    <property type="entry name" value="METHYLTRANSFERASE"/>
    <property type="match status" value="1"/>
</dbReference>
<accession>A0ABS7ZGK9</accession>
<dbReference type="Gene3D" id="3.40.50.150">
    <property type="entry name" value="Vaccinia Virus protein VP39"/>
    <property type="match status" value="1"/>
</dbReference>
<gene>
    <name evidence="5" type="ORF">LEP48_12540</name>
</gene>
<keyword evidence="3" id="KW-0949">S-adenosyl-L-methionine</keyword>
<dbReference type="Proteomes" id="UP001319870">
    <property type="component" value="Unassembled WGS sequence"/>
</dbReference>
<dbReference type="InterPro" id="IPR041698">
    <property type="entry name" value="Methyltransf_25"/>
</dbReference>
<dbReference type="EMBL" id="JAIXCQ010000008">
    <property type="protein sequence ID" value="MCA5894168.1"/>
    <property type="molecule type" value="Genomic_DNA"/>
</dbReference>
<dbReference type="Pfam" id="PF13649">
    <property type="entry name" value="Methyltransf_25"/>
    <property type="match status" value="1"/>
</dbReference>
<reference evidence="5 6" key="1">
    <citation type="submission" date="2021-09" db="EMBL/GenBank/DDBJ databases">
        <title>Isoptericola luteus sp. nov., a novel bacterium isolated from Harbin, the capital city of Heilongjiang province.</title>
        <authorList>
            <person name="Li J."/>
        </authorList>
    </citation>
    <scope>NUCLEOTIDE SEQUENCE [LARGE SCALE GENOMIC DNA]</scope>
    <source>
        <strain evidence="5 6">NEAU-Y5</strain>
    </source>
</reference>
<dbReference type="GO" id="GO:0008168">
    <property type="term" value="F:methyltransferase activity"/>
    <property type="evidence" value="ECO:0007669"/>
    <property type="project" value="UniProtKB-KW"/>
</dbReference>
<keyword evidence="2" id="KW-0808">Transferase</keyword>
<keyword evidence="1 5" id="KW-0489">Methyltransferase</keyword>
<dbReference type="GO" id="GO:0032259">
    <property type="term" value="P:methylation"/>
    <property type="evidence" value="ECO:0007669"/>
    <property type="project" value="UniProtKB-KW"/>
</dbReference>
<protein>
    <submittedName>
        <fullName evidence="5">Class I SAM-dependent methyltransferase</fullName>
    </submittedName>
</protein>
<evidence type="ECO:0000256" key="1">
    <source>
        <dbReference type="ARBA" id="ARBA00022603"/>
    </source>
</evidence>
<dbReference type="CDD" id="cd02440">
    <property type="entry name" value="AdoMet_MTases"/>
    <property type="match status" value="1"/>
</dbReference>
<evidence type="ECO:0000313" key="5">
    <source>
        <dbReference type="EMBL" id="MCA5894168.1"/>
    </source>
</evidence>
<dbReference type="InterPro" id="IPR029063">
    <property type="entry name" value="SAM-dependent_MTases_sf"/>
</dbReference>
<feature type="domain" description="Methyltransferase" evidence="4">
    <location>
        <begin position="71"/>
        <end position="162"/>
    </location>
</feature>
<evidence type="ECO:0000259" key="4">
    <source>
        <dbReference type="Pfam" id="PF13649"/>
    </source>
</evidence>
<comment type="caution">
    <text evidence="5">The sequence shown here is derived from an EMBL/GenBank/DDBJ whole genome shotgun (WGS) entry which is preliminary data.</text>
</comment>
<sequence length="223" mass="23541">MTAPRSWQSETARLGNAETTDPTAWFERLWASAKVGDITTPWDRHEPHPVLASWLEARDARGPAAGGTAVAVGCGLGADAEHLSRLGYETTAFDISPTAVAAARDRNPGSSVNYAVGNLLDLAAEWTGAFDLVVEIFTVQAVRRSVRDGLTAGVRSLVAPGGTLLAVQAVAERAGDDGPPWPLTRTEIEAFGQDGLSATSIEVLRDVPAPGGLGVWRAEFRRA</sequence>
<dbReference type="PANTHER" id="PTHR43464:SF19">
    <property type="entry name" value="UBIQUINONE BIOSYNTHESIS O-METHYLTRANSFERASE, MITOCHONDRIAL"/>
    <property type="match status" value="1"/>
</dbReference>
<organism evidence="5 6">
    <name type="scientific">Isoptericola luteus</name>
    <dbReference type="NCBI Taxonomy" id="2879484"/>
    <lineage>
        <taxon>Bacteria</taxon>
        <taxon>Bacillati</taxon>
        <taxon>Actinomycetota</taxon>
        <taxon>Actinomycetes</taxon>
        <taxon>Micrococcales</taxon>
        <taxon>Promicromonosporaceae</taxon>
        <taxon>Isoptericola</taxon>
    </lineage>
</organism>
<evidence type="ECO:0000256" key="3">
    <source>
        <dbReference type="ARBA" id="ARBA00022691"/>
    </source>
</evidence>
<name>A0ABS7ZGK9_9MICO</name>
<proteinExistence type="predicted"/>
<evidence type="ECO:0000313" key="6">
    <source>
        <dbReference type="Proteomes" id="UP001319870"/>
    </source>
</evidence>
<evidence type="ECO:0000256" key="2">
    <source>
        <dbReference type="ARBA" id="ARBA00022679"/>
    </source>
</evidence>
<dbReference type="RefSeq" id="WP_225565933.1">
    <property type="nucleotide sequence ID" value="NZ_JAIXCQ010000008.1"/>
</dbReference>
<keyword evidence="6" id="KW-1185">Reference proteome</keyword>
<dbReference type="SUPFAM" id="SSF53335">
    <property type="entry name" value="S-adenosyl-L-methionine-dependent methyltransferases"/>
    <property type="match status" value="1"/>
</dbReference>